<dbReference type="GO" id="GO:0016020">
    <property type="term" value="C:membrane"/>
    <property type="evidence" value="ECO:0007669"/>
    <property type="project" value="UniProtKB-SubCell"/>
</dbReference>
<dbReference type="PANTHER" id="PTHR24033:SF232">
    <property type="entry name" value="LAMININ SUBUNIT GAMMA-2-RELATED"/>
    <property type="match status" value="1"/>
</dbReference>
<evidence type="ECO:0000256" key="9">
    <source>
        <dbReference type="PROSITE-ProRule" id="PRU00504"/>
    </source>
</evidence>
<dbReference type="SUPFAM" id="SSF101898">
    <property type="entry name" value="NHL repeat"/>
    <property type="match status" value="1"/>
</dbReference>
<dbReference type="InterPro" id="IPR011042">
    <property type="entry name" value="6-blade_b-propeller_TolB-like"/>
</dbReference>
<dbReference type="SMART" id="SM00181">
    <property type="entry name" value="EGF"/>
    <property type="match status" value="3"/>
</dbReference>
<feature type="transmembrane region" description="Helical" evidence="10">
    <location>
        <begin position="1716"/>
        <end position="1738"/>
    </location>
</feature>
<feature type="domain" description="EGF-like" evidence="11">
    <location>
        <begin position="1192"/>
        <end position="1235"/>
    </location>
</feature>
<keyword evidence="5 10" id="KW-0472">Membrane</keyword>
<sequence>MYVADESNYVVWKVLNNTTTPILVAGQLASYGSSASQLYNPQDVYIDSNNNMYVSDCLNHRVQKYVNGSTIGVTFAGLSASSGAALNQLSYPRHLSVDPTQTYMYIADDNNNRVMRYPMSSTTGTNGTIVAGGAGAGNTNTQLNNPWGLYYLPTISNYLYITNAAGHSVMRWIPGASSGEFIAGTPGVSGSNATTLNTPLGIKLDSYLNMFVVDYLNNRVQMFCQNNQTGVTIVGNGTAGSSAIQLNGPRGLAFDSSMNLRPDVNDEQEEISYSSTGHIAETISFEELKERNVTSEQLLKWFAPINIAEKYEMNGNSSDIFHNCSLPWFGSMCQYKLDYDLSLSFGDIVQATLANELNYTNGTCYRFLTGCNRGAWPMCFDWREICDGKIDCINGEDEQWCGQLEMTKCTDNEYRCHYGGQCIPLTFAKDSSRSIDCLDGSDEAEFRSFSTLMNPDCSHISTFRCQERIGRYPWSFPCGDGEYLINTYLPADQKRCSNGRDTELTRIMLNSMDHITNINCQKAFYCALHLNRTFGLDQFNGLVILKPPPSIADVWNKDCESLTQHCSSEWLVIPAYPILFGFFQFLYFTNRSVDQFKENIIPDLVCFNEQSCPMLLTKIDSVQIINGLTCCHPSNLIEFTEAKDFNDLAAYFGFYYHRCLKTGIENSCINSSYFYCNESKKCIPNYRVGDGAPDCIFREDESFNTCQWNDSNRFKCESDSNKCLSSVALGNGLAECPSTEDELFSYTQNLIILTPFPELCNHYNNRKIYPLELTETDETNCDWWPCNNPYTKCDKYWNCPNGADELNCPNTKCSFNELVCYKEHFESSYCIPLVHMYEKYLDPCDDTDLLREFYFYNETTNINDDYFSWNDSKCITSDKICRINHDLQTESTEEEELCLYQYGGLMQINPVVIFQNKEYLCEFELRTGNDDFERFFKSTGLGNYPEISTNRSISFMSRIHKNEKMMLHIDSESTSFCHRGIAVLNGMDETKKCFCPPNYFGSRCQWQNQRISLSLQLIYHSMTSINAIFQVIIILVDEDNGSTSNHEQITYMPTRDCDTKFNIYLLYPDRPKNLLSNYSIRIDLYEKTELDYWASWYLSIPFRFLPVNRIAAKLLIPEIPEIQSCSLPCGEHGKCKRYINEKFLFFCYCDQGYSGTYCNITHECDCANGSLCVDSSICICPLYKFGTYCYLKHSVCQTPNNLCQNNGICIPTDDRISSTGFTCFCPESYSGERCQNENNRIDIHLDDKIISTTSLLLHFITGFNNAEHERISILKKISFYQKILTIYVSQPFNILLVEIPNQYYYLVVLRQVYIPSENISVEIQSKQRCSSIDELDNNTFAQYGYFNRTKYYPLLCRQYLELMCFYDQDLMCICDTNRFSNCFLFDKNMNNDYQGYNYCENGGQGFQNNNTCPTKFKCICPACFYGTRCQFSSEGIIFSLDAILGYHIQPHVSLNQQPLIIKLNIVISTILFLLGLFNGVLSFLLFRKKKIRQVGTGYYLLFSSLTSIFNIILLIIKFWLLILSQMSLITNRSFLYFNCITIDVSFKILLASNEWLNACVAIERMVSASKGTSFNKKKSRKISKWVIISVFILTILTHIHDPLHRKLIDDMATDEQRIWCFVKYSGSVNIYNSFIALFHFLITFLINIICGLWIIKSLAYNRRNVHRDQTFQQHLKYQIQQHRHLLIAPCLLVLVNIPGLIISVSSGCMKSAREPWLYLAGYYLSFIPSMLTFIIFVLPSKTYKTEFNATIEETKRRCGIRS</sequence>
<feature type="disulfide bond" evidence="8">
    <location>
        <begin position="386"/>
        <end position="401"/>
    </location>
</feature>
<dbReference type="PROSITE" id="PS50068">
    <property type="entry name" value="LDLRA_2"/>
    <property type="match status" value="3"/>
</dbReference>
<keyword evidence="3" id="KW-0677">Repeat</keyword>
<keyword evidence="6 7" id="KW-1015">Disulfide bond</keyword>
<evidence type="ECO:0000256" key="5">
    <source>
        <dbReference type="ARBA" id="ARBA00023136"/>
    </source>
</evidence>
<dbReference type="CDD" id="cd00112">
    <property type="entry name" value="LDLa"/>
    <property type="match status" value="1"/>
</dbReference>
<dbReference type="PROSITE" id="PS51125">
    <property type="entry name" value="NHL"/>
    <property type="match status" value="1"/>
</dbReference>
<dbReference type="InterPro" id="IPR002172">
    <property type="entry name" value="LDrepeatLR_classA_rpt"/>
</dbReference>
<evidence type="ECO:0000259" key="11">
    <source>
        <dbReference type="PROSITE" id="PS50026"/>
    </source>
</evidence>
<evidence type="ECO:0000256" key="2">
    <source>
        <dbReference type="ARBA" id="ARBA00022692"/>
    </source>
</evidence>
<feature type="transmembrane region" description="Helical" evidence="10">
    <location>
        <begin position="1634"/>
        <end position="1655"/>
    </location>
</feature>
<organism evidence="13 14">
    <name type="scientific">Adineta steineri</name>
    <dbReference type="NCBI Taxonomy" id="433720"/>
    <lineage>
        <taxon>Eukaryota</taxon>
        <taxon>Metazoa</taxon>
        <taxon>Spiralia</taxon>
        <taxon>Gnathifera</taxon>
        <taxon>Rotifera</taxon>
        <taxon>Eurotatoria</taxon>
        <taxon>Bdelloidea</taxon>
        <taxon>Adinetida</taxon>
        <taxon>Adinetidae</taxon>
        <taxon>Adineta</taxon>
    </lineage>
</organism>
<dbReference type="InterPro" id="IPR051830">
    <property type="entry name" value="NOTCH_homolog"/>
</dbReference>
<dbReference type="Pfam" id="PF00008">
    <property type="entry name" value="EGF"/>
    <property type="match status" value="1"/>
</dbReference>
<dbReference type="Gene3D" id="2.10.25.10">
    <property type="entry name" value="Laminin"/>
    <property type="match status" value="1"/>
</dbReference>
<dbReference type="Proteomes" id="UP000663845">
    <property type="component" value="Unassembled WGS sequence"/>
</dbReference>
<feature type="repeat" description="NHL" evidence="9">
    <location>
        <begin position="25"/>
        <end position="68"/>
    </location>
</feature>
<feature type="transmembrane region" description="Helical" evidence="10">
    <location>
        <begin position="1685"/>
        <end position="1704"/>
    </location>
</feature>
<reference evidence="13" key="1">
    <citation type="submission" date="2021-02" db="EMBL/GenBank/DDBJ databases">
        <authorList>
            <person name="Nowell W R."/>
        </authorList>
    </citation>
    <scope>NUCLEOTIDE SEQUENCE</scope>
</reference>
<gene>
    <name evidence="13" type="ORF">JYZ213_LOCUS10162</name>
</gene>
<evidence type="ECO:0000256" key="1">
    <source>
        <dbReference type="ARBA" id="ARBA00004370"/>
    </source>
</evidence>
<dbReference type="PROSITE" id="PS50262">
    <property type="entry name" value="G_PROTEIN_RECEP_F1_2"/>
    <property type="match status" value="1"/>
</dbReference>
<comment type="subcellular location">
    <subcellularLocation>
        <location evidence="1">Membrane</location>
    </subcellularLocation>
</comment>
<feature type="disulfide bond" evidence="7">
    <location>
        <begin position="1125"/>
        <end position="1135"/>
    </location>
</feature>
<feature type="transmembrane region" description="Helical" evidence="10">
    <location>
        <begin position="1582"/>
        <end position="1600"/>
    </location>
</feature>
<evidence type="ECO:0000256" key="4">
    <source>
        <dbReference type="ARBA" id="ARBA00022989"/>
    </source>
</evidence>
<evidence type="ECO:0000256" key="10">
    <source>
        <dbReference type="SAM" id="Phobius"/>
    </source>
</evidence>
<keyword evidence="4 10" id="KW-1133">Transmembrane helix</keyword>
<dbReference type="PANTHER" id="PTHR24033">
    <property type="entry name" value="EGF-LIKE DOMAIN-CONTAINING PROTEIN"/>
    <property type="match status" value="1"/>
</dbReference>
<keyword evidence="2 10" id="KW-0812">Transmembrane</keyword>
<dbReference type="InterPro" id="IPR017452">
    <property type="entry name" value="GPCR_Rhodpsn_7TM"/>
</dbReference>
<evidence type="ECO:0000313" key="13">
    <source>
        <dbReference type="EMBL" id="CAF0893645.1"/>
    </source>
</evidence>
<feature type="transmembrane region" description="Helical" evidence="10">
    <location>
        <begin position="1465"/>
        <end position="1486"/>
    </location>
</feature>
<dbReference type="PRINTS" id="PR00261">
    <property type="entry name" value="LDLRECEPTOR"/>
</dbReference>
<comment type="caution">
    <text evidence="13">The sequence shown here is derived from an EMBL/GenBank/DDBJ whole genome shotgun (WGS) entry which is preliminary data.</text>
</comment>
<evidence type="ECO:0000256" key="6">
    <source>
        <dbReference type="ARBA" id="ARBA00023157"/>
    </source>
</evidence>
<feature type="domain" description="G-protein coupled receptors family 1 profile" evidence="12">
    <location>
        <begin position="1477"/>
        <end position="1736"/>
    </location>
</feature>
<dbReference type="InterPro" id="IPR001258">
    <property type="entry name" value="NHL_repeat"/>
</dbReference>
<feature type="domain" description="EGF-like" evidence="11">
    <location>
        <begin position="1121"/>
        <end position="1159"/>
    </location>
</feature>
<dbReference type="SUPFAM" id="SSF57424">
    <property type="entry name" value="LDL receptor-like module"/>
    <property type="match status" value="1"/>
</dbReference>
<feature type="disulfide bond" evidence="7">
    <location>
        <begin position="1149"/>
        <end position="1158"/>
    </location>
</feature>
<feature type="transmembrane region" description="Helical" evidence="10">
    <location>
        <begin position="1534"/>
        <end position="1562"/>
    </location>
</feature>
<dbReference type="PROSITE" id="PS01186">
    <property type="entry name" value="EGF_2"/>
    <property type="match status" value="1"/>
</dbReference>
<dbReference type="PROSITE" id="PS50026">
    <property type="entry name" value="EGF_3"/>
    <property type="match status" value="2"/>
</dbReference>
<name>A0A813Z3H2_9BILA</name>
<dbReference type="SMART" id="SM00192">
    <property type="entry name" value="LDLa"/>
    <property type="match status" value="4"/>
</dbReference>
<evidence type="ECO:0000313" key="14">
    <source>
        <dbReference type="Proteomes" id="UP000663845"/>
    </source>
</evidence>
<dbReference type="CDD" id="cd00054">
    <property type="entry name" value="EGF_CA"/>
    <property type="match status" value="1"/>
</dbReference>
<dbReference type="EMBL" id="CAJNOG010000073">
    <property type="protein sequence ID" value="CAF0893645.1"/>
    <property type="molecule type" value="Genomic_DNA"/>
</dbReference>
<dbReference type="SUPFAM" id="SSF57196">
    <property type="entry name" value="EGF/Laminin"/>
    <property type="match status" value="1"/>
</dbReference>
<evidence type="ECO:0000256" key="3">
    <source>
        <dbReference type="ARBA" id="ARBA00022737"/>
    </source>
</evidence>
<proteinExistence type="predicted"/>
<dbReference type="CDD" id="cd00637">
    <property type="entry name" value="7tm_classA_rhodopsin-like"/>
    <property type="match status" value="1"/>
</dbReference>
<accession>A0A813Z3H2</accession>
<dbReference type="SUPFAM" id="SSF81321">
    <property type="entry name" value="Family A G protein-coupled receptor-like"/>
    <property type="match status" value="1"/>
</dbReference>
<dbReference type="Gene3D" id="1.20.1070.10">
    <property type="entry name" value="Rhodopsin 7-helix transmembrane proteins"/>
    <property type="match status" value="1"/>
</dbReference>
<dbReference type="Gene3D" id="2.120.10.30">
    <property type="entry name" value="TolB, C-terminal domain"/>
    <property type="match status" value="2"/>
</dbReference>
<dbReference type="Gene3D" id="4.10.400.10">
    <property type="entry name" value="Low-density Lipoprotein Receptor"/>
    <property type="match status" value="1"/>
</dbReference>
<evidence type="ECO:0000256" key="7">
    <source>
        <dbReference type="PROSITE-ProRule" id="PRU00076"/>
    </source>
</evidence>
<dbReference type="Pfam" id="PF01436">
    <property type="entry name" value="NHL"/>
    <property type="match status" value="1"/>
</dbReference>
<keyword evidence="7" id="KW-0245">EGF-like domain</keyword>
<feature type="disulfide bond" evidence="7">
    <location>
        <begin position="1225"/>
        <end position="1234"/>
    </location>
</feature>
<evidence type="ECO:0000259" key="12">
    <source>
        <dbReference type="PROSITE" id="PS50262"/>
    </source>
</evidence>
<comment type="caution">
    <text evidence="7">Lacks conserved residue(s) required for the propagation of feature annotation.</text>
</comment>
<dbReference type="InterPro" id="IPR000742">
    <property type="entry name" value="EGF"/>
</dbReference>
<evidence type="ECO:0000256" key="8">
    <source>
        <dbReference type="PROSITE-ProRule" id="PRU00124"/>
    </source>
</evidence>
<protein>
    <submittedName>
        <fullName evidence="13">Uncharacterized protein</fullName>
    </submittedName>
</protein>
<feature type="transmembrane region" description="Helical" evidence="10">
    <location>
        <begin position="1498"/>
        <end position="1522"/>
    </location>
</feature>
<dbReference type="InterPro" id="IPR036055">
    <property type="entry name" value="LDL_receptor-like_sf"/>
</dbReference>
<dbReference type="PROSITE" id="PS00022">
    <property type="entry name" value="EGF_1"/>
    <property type="match status" value="4"/>
</dbReference>
<dbReference type="CDD" id="cd05819">
    <property type="entry name" value="NHL"/>
    <property type="match status" value="1"/>
</dbReference>